<dbReference type="InterPro" id="IPR011141">
    <property type="entry name" value="Polyketide_synthase_type-III"/>
</dbReference>
<dbReference type="GeneID" id="43672908"/>
<keyword evidence="7" id="KW-1185">Reference proteome</keyword>
<evidence type="ECO:0000313" key="6">
    <source>
        <dbReference type="EMBL" id="KAE8398930.1"/>
    </source>
</evidence>
<keyword evidence="2 3" id="KW-0808">Transferase</keyword>
<organism evidence="6 7">
    <name type="scientific">Aspergillus pseudonomiae</name>
    <dbReference type="NCBI Taxonomy" id="1506151"/>
    <lineage>
        <taxon>Eukaryota</taxon>
        <taxon>Fungi</taxon>
        <taxon>Dikarya</taxon>
        <taxon>Ascomycota</taxon>
        <taxon>Pezizomycotina</taxon>
        <taxon>Eurotiomycetes</taxon>
        <taxon>Eurotiomycetidae</taxon>
        <taxon>Eurotiales</taxon>
        <taxon>Aspergillaceae</taxon>
        <taxon>Aspergillus</taxon>
        <taxon>Aspergillus subgen. Circumdati</taxon>
    </lineage>
</organism>
<name>A0A5N7CXL2_9EURO</name>
<dbReference type="RefSeq" id="XP_031936249.1">
    <property type="nucleotide sequence ID" value="XM_032088217.1"/>
</dbReference>
<dbReference type="PIRSF" id="PIRSF000451">
    <property type="entry name" value="PKS_III"/>
    <property type="match status" value="1"/>
</dbReference>
<dbReference type="EMBL" id="ML736845">
    <property type="protein sequence ID" value="KAE8398930.1"/>
    <property type="molecule type" value="Genomic_DNA"/>
</dbReference>
<dbReference type="InterPro" id="IPR016039">
    <property type="entry name" value="Thiolase-like"/>
</dbReference>
<feature type="domain" description="Chalcone/stilbene synthase C-terminal" evidence="5">
    <location>
        <begin position="246"/>
        <end position="398"/>
    </location>
</feature>
<dbReference type="Proteomes" id="UP000325579">
    <property type="component" value="Unassembled WGS sequence"/>
</dbReference>
<sequence>MTVTDVLGSGPKPAVSVMGIGVEYPPSKQGPEFAEALAQRHYDLTPALQKSLEINRKSRIEHRYSVLDPDHEYWHQREVPTISECDALFKQYGIPLAVNACNRAIADWGGRSAEITHVVAVTCTNTSNPGFDGLVCQKLGLRNNTRRALLHGVGCGGGLASIRVAQEMLLGATQQGKAARALIICCELPTIFTRAELDSVSQQQRPNVALGLFGDCAAALVLSNGIGVKQEERVPVWDVLNCQTTHLEGSEGLGEFKIGPNGYVAKIDKKIPLVIGQSIHGGFTNLISSTPGVASEPSNYSPEIYDWAFHPGGYAFLLAAQEVLGLSAHNLRKAFEAYSDGGNTVSSTVISILNRLKNERESGVKDEGHQGEGSTSGKGADKVIAVAFGHGLTMEMIMFTKPALPETV</sequence>
<dbReference type="Pfam" id="PF00195">
    <property type="entry name" value="Chal_sti_synt_N"/>
    <property type="match status" value="1"/>
</dbReference>
<dbReference type="Gene3D" id="3.40.47.10">
    <property type="match status" value="2"/>
</dbReference>
<keyword evidence="3" id="KW-0012">Acyltransferase</keyword>
<feature type="domain" description="Chalcone/stilbene synthase N-terminal" evidence="4">
    <location>
        <begin position="53"/>
        <end position="222"/>
    </location>
</feature>
<dbReference type="Pfam" id="PF02797">
    <property type="entry name" value="Chal_sti_synt_C"/>
    <property type="match status" value="1"/>
</dbReference>
<dbReference type="OrthoDB" id="329835at2759"/>
<evidence type="ECO:0000256" key="2">
    <source>
        <dbReference type="ARBA" id="ARBA00022679"/>
    </source>
</evidence>
<dbReference type="SUPFAM" id="SSF53901">
    <property type="entry name" value="Thiolase-like"/>
    <property type="match status" value="2"/>
</dbReference>
<evidence type="ECO:0000256" key="1">
    <source>
        <dbReference type="ARBA" id="ARBA00005531"/>
    </source>
</evidence>
<proteinExistence type="inferred from homology"/>
<evidence type="ECO:0000256" key="3">
    <source>
        <dbReference type="RuleBase" id="RU003633"/>
    </source>
</evidence>
<dbReference type="GO" id="GO:0030639">
    <property type="term" value="P:polyketide biosynthetic process"/>
    <property type="evidence" value="ECO:0007669"/>
    <property type="project" value="TreeGrafter"/>
</dbReference>
<dbReference type="GO" id="GO:0016747">
    <property type="term" value="F:acyltransferase activity, transferring groups other than amino-acyl groups"/>
    <property type="evidence" value="ECO:0007669"/>
    <property type="project" value="InterPro"/>
</dbReference>
<comment type="similarity">
    <text evidence="1 3">Belongs to the thiolase-like superfamily. Chalcone/stilbene synthases family.</text>
</comment>
<dbReference type="InterPro" id="IPR001099">
    <property type="entry name" value="Chalcone/stilbene_synt_N"/>
</dbReference>
<evidence type="ECO:0000313" key="7">
    <source>
        <dbReference type="Proteomes" id="UP000325579"/>
    </source>
</evidence>
<dbReference type="PANTHER" id="PTHR11877:SF46">
    <property type="entry name" value="TYPE III POLYKETIDE SYNTHASE A"/>
    <property type="match status" value="1"/>
</dbReference>
<protein>
    <submittedName>
        <fullName evidence="6">Thiolase-like protein</fullName>
    </submittedName>
</protein>
<gene>
    <name evidence="6" type="ORF">BDV37DRAFT_288081</name>
</gene>
<dbReference type="PANTHER" id="PTHR11877">
    <property type="entry name" value="HYDROXYMETHYLGLUTARYL-COA SYNTHASE"/>
    <property type="match status" value="1"/>
</dbReference>
<evidence type="ECO:0000259" key="4">
    <source>
        <dbReference type="Pfam" id="PF00195"/>
    </source>
</evidence>
<evidence type="ECO:0000259" key="5">
    <source>
        <dbReference type="Pfam" id="PF02797"/>
    </source>
</evidence>
<reference evidence="6 7" key="1">
    <citation type="submission" date="2019-04" db="EMBL/GenBank/DDBJ databases">
        <authorList>
            <consortium name="DOE Joint Genome Institute"/>
            <person name="Mondo S."/>
            <person name="Kjaerbolling I."/>
            <person name="Vesth T."/>
            <person name="Frisvad J.C."/>
            <person name="Nybo J.L."/>
            <person name="Theobald S."/>
            <person name="Kildgaard S."/>
            <person name="Isbrandt T."/>
            <person name="Kuo A."/>
            <person name="Sato A."/>
            <person name="Lyhne E.K."/>
            <person name="Kogle M.E."/>
            <person name="Wiebenga A."/>
            <person name="Kun R.S."/>
            <person name="Lubbers R.J."/>
            <person name="Makela M.R."/>
            <person name="Barry K."/>
            <person name="Chovatia M."/>
            <person name="Clum A."/>
            <person name="Daum C."/>
            <person name="Haridas S."/>
            <person name="He G."/>
            <person name="LaButti K."/>
            <person name="Lipzen A."/>
            <person name="Riley R."/>
            <person name="Salamov A."/>
            <person name="Simmons B.A."/>
            <person name="Magnuson J.K."/>
            <person name="Henrissat B."/>
            <person name="Mortensen U.H."/>
            <person name="Larsen T.O."/>
            <person name="Devries R.P."/>
            <person name="Grigoriev I.V."/>
            <person name="Machida M."/>
            <person name="Baker S.E."/>
            <person name="Andersen M.R."/>
            <person name="Cantor M.N."/>
            <person name="Hua S.X."/>
        </authorList>
    </citation>
    <scope>NUCLEOTIDE SEQUENCE [LARGE SCALE GENOMIC DNA]</scope>
    <source>
        <strain evidence="6 7">CBS 119388</strain>
    </source>
</reference>
<dbReference type="AlphaFoldDB" id="A0A5N7CXL2"/>
<dbReference type="InterPro" id="IPR012328">
    <property type="entry name" value="Chalcone/stilbene_synt_C"/>
</dbReference>
<accession>A0A5N7CXL2</accession>